<keyword evidence="1" id="KW-0732">Signal</keyword>
<feature type="domain" description="DUF4232" evidence="2">
    <location>
        <begin position="36"/>
        <end position="151"/>
    </location>
</feature>
<reference evidence="3 4" key="1">
    <citation type="submission" date="2016-01" db="EMBL/GenBank/DDBJ databases">
        <title>The new phylogeny of the genus Mycobacterium.</title>
        <authorList>
            <person name="Tarcisio F."/>
            <person name="Conor M."/>
            <person name="Antonella G."/>
            <person name="Elisabetta G."/>
            <person name="Giulia F.S."/>
            <person name="Sara T."/>
            <person name="Anna F."/>
            <person name="Clotilde B."/>
            <person name="Roberto B."/>
            <person name="Veronica D.S."/>
            <person name="Fabio R."/>
            <person name="Monica P."/>
            <person name="Olivier J."/>
            <person name="Enrico T."/>
            <person name="Nicola S."/>
        </authorList>
    </citation>
    <scope>NUCLEOTIDE SEQUENCE [LARGE SCALE GENOMIC DNA]</scope>
    <source>
        <strain evidence="3 4">DSM 44852</strain>
    </source>
</reference>
<dbReference type="Pfam" id="PF14016">
    <property type="entry name" value="DUF4232"/>
    <property type="match status" value="1"/>
</dbReference>
<comment type="caution">
    <text evidence="3">The sequence shown here is derived from an EMBL/GenBank/DDBJ whole genome shotgun (WGS) entry which is preliminary data.</text>
</comment>
<proteinExistence type="predicted"/>
<accession>A0A1X1UED2</accession>
<feature type="chain" id="PRO_5039493204" description="DUF4232 domain-containing protein" evidence="1">
    <location>
        <begin position="22"/>
        <end position="179"/>
    </location>
</feature>
<gene>
    <name evidence="3" type="ORF">AWC05_15090</name>
</gene>
<dbReference type="STRING" id="292462.AWC05_15090"/>
<name>A0A1X1UED2_MYCFL</name>
<dbReference type="Proteomes" id="UP000193010">
    <property type="component" value="Unassembled WGS sequence"/>
</dbReference>
<evidence type="ECO:0000259" key="2">
    <source>
        <dbReference type="Pfam" id="PF14016"/>
    </source>
</evidence>
<keyword evidence="4" id="KW-1185">Reference proteome</keyword>
<evidence type="ECO:0000313" key="4">
    <source>
        <dbReference type="Proteomes" id="UP000193010"/>
    </source>
</evidence>
<dbReference type="EMBL" id="LQOV01000007">
    <property type="protein sequence ID" value="ORV55174.1"/>
    <property type="molecule type" value="Genomic_DNA"/>
</dbReference>
<protein>
    <recommendedName>
        <fullName evidence="2">DUF4232 domain-containing protein</fullName>
    </recommendedName>
</protein>
<sequence>MVKAMRLSMCAAAMAVAAVFAAPAASNTTAAAMPWCGADSLSLRTSPPISPGEQAYLHFYVILTNSSRQTCTLQGYPGVDLVGPDDPALGPTYRLPRDTGDVRPVVLAPGASAASLLAFLPKIGPNGTEPAWPPATILVTPPDSTTQLQTPWIPGGFTVLRQGDGTHPGGHIGPLQPYA</sequence>
<evidence type="ECO:0000256" key="1">
    <source>
        <dbReference type="SAM" id="SignalP"/>
    </source>
</evidence>
<dbReference type="InterPro" id="IPR025326">
    <property type="entry name" value="DUF4232"/>
</dbReference>
<organism evidence="3 4">
    <name type="scientific">Mycobacterium florentinum</name>
    <dbReference type="NCBI Taxonomy" id="292462"/>
    <lineage>
        <taxon>Bacteria</taxon>
        <taxon>Bacillati</taxon>
        <taxon>Actinomycetota</taxon>
        <taxon>Actinomycetes</taxon>
        <taxon>Mycobacteriales</taxon>
        <taxon>Mycobacteriaceae</taxon>
        <taxon>Mycobacterium</taxon>
        <taxon>Mycobacterium simiae complex</taxon>
    </lineage>
</organism>
<evidence type="ECO:0000313" key="3">
    <source>
        <dbReference type="EMBL" id="ORV55174.1"/>
    </source>
</evidence>
<feature type="signal peptide" evidence="1">
    <location>
        <begin position="1"/>
        <end position="21"/>
    </location>
</feature>
<dbReference type="AlphaFoldDB" id="A0A1X1UED2"/>